<accession>A0ACA9ASS1</accession>
<evidence type="ECO:0000313" key="1">
    <source>
        <dbReference type="EMBL" id="CAD0299842.1"/>
    </source>
</evidence>
<reference evidence="1" key="1">
    <citation type="submission" date="2020-07" db="EMBL/GenBank/DDBJ databases">
        <authorList>
            <person name="Ladero V."/>
        </authorList>
    </citation>
    <scope>NUCLEOTIDE SEQUENCE</scope>
</reference>
<dbReference type="Proteomes" id="UP000545774">
    <property type="component" value="Unassembled WGS sequence"/>
</dbReference>
<sequence>MKNIAEFKGAEKLASKLLEIFSNLAGNGKSFDPMIEGIHQVVVIKAEERLSAKGKEMKEIKVRSTNDGRDATFYIMKFRKQDWKIWQDIVVGQQLMITLKYNNGFPNVTINQKGAVIDVLPEKPNNALTNQTIYIYDIEVFKKDNLYVFRDYFTKEWTVIHNDLDALRKFYLANRDSLFIGYNSHSYDSNVMRAHMQGKNPYHVSKAIIESDDRGLVYKMFDTKKTPLFGMDLYQDNRGFSLKEHSAFLGINIKETEVDFDIDRHLINWRQVMEEYNLSEEMDEITLTDELARVTGIDVNIVYNLVMEDALVDEQTLNEIYCKNDVLATELRFEQNIGMLVAKATIALYFGLDKTALSMTNANLTAELLGAVKQEERGDELDKYELPEGFEIESDEIKKAFMSGEFEQNEKGNASIALEVNRRDVTEVLGVGGIHGAKESFIYVGDFNARDVGSLYPNTMTLFNYESRNIPEDKKHVFQMLLDERMKAKYSDKETIDVRGVEIPTKLLINGFKLPLNTTYGAMGAAFNKLYDPRMRLMVCITGQMALFDLLEKIEPHATIIQSNTDAHYYIPFSDEDAKKIDELAKDWEKRTGYTLDNDPFKAIFQKDVNNYLAVTTDGKVKFKGAIGLTNGLKVSKAVVSNAFINYVVGGKDYKAFINECEDLRQFQIISKTGWTFDDTVVRDADGNEHKAQKVNRVFAIKDPSNAVEIFKVKRGSIMDEEGTTIVGNDSYTKGVPNAPEYYMIDNDAIGEGTITLDKLDKDYYINQVEDLLVMWFGTNWKERIENAHSQMEEFPEVKNYID</sequence>
<keyword evidence="2" id="KW-1185">Reference proteome</keyword>
<name>A0ACA9ASS1_9CAUD</name>
<protein>
    <submittedName>
        <fullName evidence="1">DNA polymerase B region</fullName>
    </submittedName>
</protein>
<comment type="caution">
    <text evidence="1">The sequence shown here is derived from an EMBL/GenBank/DDBJ whole genome shotgun (WGS) entry which is preliminary data.</text>
</comment>
<proteinExistence type="predicted"/>
<dbReference type="EMBL" id="CAJDKB010000002">
    <property type="protein sequence ID" value="CAD0299842.1"/>
    <property type="molecule type" value="Genomic_DNA"/>
</dbReference>
<evidence type="ECO:0000313" key="2">
    <source>
        <dbReference type="Proteomes" id="UP000545774"/>
    </source>
</evidence>
<organism evidence="1 2">
    <name type="scientific">Enterococcus phage vB_EhiS_268</name>
    <dbReference type="NCBI Taxonomy" id="2736817"/>
    <lineage>
        <taxon>Viruses</taxon>
        <taxon>Duplodnaviria</taxon>
        <taxon>Heunggongvirae</taxon>
        <taxon>Uroviricota</taxon>
        <taxon>Caudoviricetes</taxon>
        <taxon>Delfunavirus</taxon>
        <taxon>Delfunavirus v268</taxon>
    </lineage>
</organism>